<dbReference type="Proteomes" id="UP000425960">
    <property type="component" value="Chromosome"/>
</dbReference>
<reference evidence="2 3" key="1">
    <citation type="submission" date="2019-11" db="EMBL/GenBank/DDBJ databases">
        <title>Comparative genomics of hydrocarbon-degrading Desulfosarcina strains.</title>
        <authorList>
            <person name="Watanabe M."/>
            <person name="Kojima H."/>
            <person name="Fukui M."/>
        </authorList>
    </citation>
    <scope>NUCLEOTIDE SEQUENCE [LARGE SCALE GENOMIC DNA]</scope>
    <source>
        <strain evidence="2 3">28bB2T</strain>
    </source>
</reference>
<gene>
    <name evidence="2" type="ORF">DSCO28_16970</name>
</gene>
<accession>A0A5K7ZJS0</accession>
<dbReference type="EMBL" id="AP021876">
    <property type="protein sequence ID" value="BBO81131.1"/>
    <property type="molecule type" value="Genomic_DNA"/>
</dbReference>
<evidence type="ECO:0000313" key="2">
    <source>
        <dbReference type="EMBL" id="BBO81131.1"/>
    </source>
</evidence>
<organism evidence="2 3">
    <name type="scientific">Desulfosarcina ovata subsp. sediminis</name>
    <dbReference type="NCBI Taxonomy" id="885957"/>
    <lineage>
        <taxon>Bacteria</taxon>
        <taxon>Pseudomonadati</taxon>
        <taxon>Thermodesulfobacteriota</taxon>
        <taxon>Desulfobacteria</taxon>
        <taxon>Desulfobacterales</taxon>
        <taxon>Desulfosarcinaceae</taxon>
        <taxon>Desulfosarcina</taxon>
    </lineage>
</organism>
<feature type="domain" description="DUF4277" evidence="1">
    <location>
        <begin position="1"/>
        <end position="96"/>
    </location>
</feature>
<evidence type="ECO:0000259" key="1">
    <source>
        <dbReference type="Pfam" id="PF14104"/>
    </source>
</evidence>
<dbReference type="Pfam" id="PF14104">
    <property type="entry name" value="DUF4277"/>
    <property type="match status" value="1"/>
</dbReference>
<protein>
    <recommendedName>
        <fullName evidence="1">DUF4277 domain-containing protein</fullName>
    </recommendedName>
</protein>
<dbReference type="AlphaFoldDB" id="A0A5K7ZJS0"/>
<dbReference type="InterPro" id="IPR025457">
    <property type="entry name" value="DUF4277"/>
</dbReference>
<dbReference type="KEGG" id="dov:DSCO28_16970"/>
<sequence>MVKYYMDQINLYQLFDRYIPKSNVMDLAPAQVLSVLVMNIITSVRPMYKVSDWVAEYLDGIGELPKNALKYNDDRLARTLDLLFNCSRQALMVDLSANAIQAFKIQTDTIHNDSTTITFKGEYGVQIAKAIQLRRGHNKDFRPDCLQIVRAVRTMPMMDIAQRALVQLNR</sequence>
<name>A0A5K7ZJS0_9BACT</name>
<evidence type="ECO:0000313" key="3">
    <source>
        <dbReference type="Proteomes" id="UP000425960"/>
    </source>
</evidence>
<proteinExistence type="predicted"/>